<dbReference type="SUPFAM" id="SSF89562">
    <property type="entry name" value="RraA-like"/>
    <property type="match status" value="1"/>
</dbReference>
<proteinExistence type="predicted"/>
<comment type="caution">
    <text evidence="2">The sequence shown here is derived from an EMBL/GenBank/DDBJ whole genome shotgun (WGS) entry which is preliminary data.</text>
</comment>
<organism evidence="2 3">
    <name type="scientific">Helicocarpus griseus UAMH5409</name>
    <dbReference type="NCBI Taxonomy" id="1447875"/>
    <lineage>
        <taxon>Eukaryota</taxon>
        <taxon>Fungi</taxon>
        <taxon>Dikarya</taxon>
        <taxon>Ascomycota</taxon>
        <taxon>Pezizomycotina</taxon>
        <taxon>Eurotiomycetes</taxon>
        <taxon>Eurotiomycetidae</taxon>
        <taxon>Onygenales</taxon>
        <taxon>Ajellomycetaceae</taxon>
        <taxon>Helicocarpus</taxon>
    </lineage>
</organism>
<keyword evidence="1" id="KW-0479">Metal-binding</keyword>
<evidence type="ECO:0000313" key="2">
    <source>
        <dbReference type="EMBL" id="PGH08502.1"/>
    </source>
</evidence>
<evidence type="ECO:0000256" key="1">
    <source>
        <dbReference type="PIRSR" id="PIRSR605493-1"/>
    </source>
</evidence>
<keyword evidence="1" id="KW-0460">Magnesium</keyword>
<dbReference type="OrthoDB" id="1476984at2759"/>
<dbReference type="CDD" id="cd16841">
    <property type="entry name" value="RraA_family"/>
    <property type="match status" value="1"/>
</dbReference>
<name>A0A2B7XII6_9EURO</name>
<evidence type="ECO:0000313" key="3">
    <source>
        <dbReference type="Proteomes" id="UP000223968"/>
    </source>
</evidence>
<gene>
    <name evidence="2" type="ORF">AJ79_05992</name>
</gene>
<dbReference type="InterPro" id="IPR005493">
    <property type="entry name" value="RraA/RraA-like"/>
</dbReference>
<protein>
    <recommendedName>
        <fullName evidence="4">DlpA domain-containing protein</fullName>
    </recommendedName>
</protein>
<sequence>MRIPRTPLLSLSLFQTPLRPAYNSCSAYRASFARYRPINCPAQRSMTSGSLEAKLNALQEYSACDISDALLKIQKVPKGETARAGFLADLVPYSPTHLTNLESQPKIIAPASTFKFLSKNDLVPEDTSPSKDHSIPSGTHWVDWAQPGTIVFIEQPADQHCAALGGIMAARMKVLGVKAALVDGRVRDLVELRSTQLQIWARATSTVGTGAESKPGARNVPVNIGGVTVSPGDIAFCDPVEGAVVIPAEHLDEVLELMPKLVAADDKVKEDVLKGAKVFDAFKEHRGK</sequence>
<dbReference type="STRING" id="1447875.A0A2B7XII6"/>
<dbReference type="EMBL" id="PDNB01000101">
    <property type="protein sequence ID" value="PGH08502.1"/>
    <property type="molecule type" value="Genomic_DNA"/>
</dbReference>
<reference evidence="2 3" key="1">
    <citation type="submission" date="2017-10" db="EMBL/GenBank/DDBJ databases">
        <title>Comparative genomics in systemic dimorphic fungi from Ajellomycetaceae.</title>
        <authorList>
            <person name="Munoz J.F."/>
            <person name="Mcewen J.G."/>
            <person name="Clay O.K."/>
            <person name="Cuomo C.A."/>
        </authorList>
    </citation>
    <scope>NUCLEOTIDE SEQUENCE [LARGE SCALE GENOMIC DNA]</scope>
    <source>
        <strain evidence="2 3">UAMH5409</strain>
    </source>
</reference>
<feature type="binding site" evidence="1">
    <location>
        <position position="188"/>
    </location>
    <ligand>
        <name>Mg(2+)</name>
        <dbReference type="ChEBI" id="CHEBI:18420"/>
    </ligand>
</feature>
<dbReference type="GO" id="GO:0008948">
    <property type="term" value="F:oxaloacetate decarboxylase activity"/>
    <property type="evidence" value="ECO:0007669"/>
    <property type="project" value="TreeGrafter"/>
</dbReference>
<feature type="binding site" evidence="1">
    <location>
        <begin position="165"/>
        <end position="168"/>
    </location>
    <ligand>
        <name>substrate</name>
    </ligand>
</feature>
<dbReference type="Gene3D" id="3.50.30.40">
    <property type="entry name" value="Ribonuclease E inhibitor RraA/RraA-like"/>
    <property type="match status" value="1"/>
</dbReference>
<dbReference type="Proteomes" id="UP000223968">
    <property type="component" value="Unassembled WGS sequence"/>
</dbReference>
<dbReference type="PANTHER" id="PTHR33254:SF4">
    <property type="entry name" value="4-HYDROXY-4-METHYL-2-OXOGLUTARATE ALDOLASE 3-RELATED"/>
    <property type="match status" value="1"/>
</dbReference>
<dbReference type="AlphaFoldDB" id="A0A2B7XII6"/>
<dbReference type="Pfam" id="PF03737">
    <property type="entry name" value="RraA-like"/>
    <property type="match status" value="1"/>
</dbReference>
<dbReference type="PANTHER" id="PTHR33254">
    <property type="entry name" value="4-HYDROXY-4-METHYL-2-OXOGLUTARATE ALDOLASE 3-RELATED"/>
    <property type="match status" value="1"/>
</dbReference>
<dbReference type="InterPro" id="IPR036704">
    <property type="entry name" value="RraA/RraA-like_sf"/>
</dbReference>
<dbReference type="GO" id="GO:0047443">
    <property type="term" value="F:4-hydroxy-4-methyl-2-oxoglutarate aldolase activity"/>
    <property type="evidence" value="ECO:0007669"/>
    <property type="project" value="TreeGrafter"/>
</dbReference>
<keyword evidence="3" id="KW-1185">Reference proteome</keyword>
<feature type="binding site" evidence="1">
    <location>
        <position position="187"/>
    </location>
    <ligand>
        <name>substrate</name>
    </ligand>
</feature>
<evidence type="ECO:0008006" key="4">
    <source>
        <dbReference type="Google" id="ProtNLM"/>
    </source>
</evidence>
<comment type="cofactor">
    <cofactor evidence="1">
        <name>Mg(2+)</name>
        <dbReference type="ChEBI" id="CHEBI:18420"/>
    </cofactor>
</comment>
<dbReference type="GO" id="GO:0046872">
    <property type="term" value="F:metal ion binding"/>
    <property type="evidence" value="ECO:0007669"/>
    <property type="project" value="UniProtKB-KW"/>
</dbReference>
<accession>A0A2B7XII6</accession>